<keyword evidence="4" id="KW-0479">Metal-binding</keyword>
<dbReference type="InterPro" id="IPR052721">
    <property type="entry name" value="ET_Amicyanin"/>
</dbReference>
<dbReference type="InterPro" id="IPR000923">
    <property type="entry name" value="BlueCu_1"/>
</dbReference>
<protein>
    <submittedName>
        <fullName evidence="11">Plastocyanin/azurin family copper-binding protein</fullName>
    </submittedName>
</protein>
<dbReference type="RefSeq" id="WP_378113895.1">
    <property type="nucleotide sequence ID" value="NZ_JBHSNC010000056.1"/>
</dbReference>
<evidence type="ECO:0000256" key="1">
    <source>
        <dbReference type="ARBA" id="ARBA00001935"/>
    </source>
</evidence>
<evidence type="ECO:0000256" key="3">
    <source>
        <dbReference type="ARBA" id="ARBA00022448"/>
    </source>
</evidence>
<reference evidence="12" key="1">
    <citation type="journal article" date="2019" name="Int. J. Syst. Evol. Microbiol.">
        <title>The Global Catalogue of Microorganisms (GCM) 10K type strain sequencing project: providing services to taxonomists for standard genome sequencing and annotation.</title>
        <authorList>
            <consortium name="The Broad Institute Genomics Platform"/>
            <consortium name="The Broad Institute Genome Sequencing Center for Infectious Disease"/>
            <person name="Wu L."/>
            <person name="Ma J."/>
        </authorList>
    </citation>
    <scope>NUCLEOTIDE SEQUENCE [LARGE SCALE GENOMIC DNA]</scope>
    <source>
        <strain evidence="12">CGMCC 1.18578</strain>
    </source>
</reference>
<comment type="cofactor">
    <cofactor evidence="1">
        <name>Cu cation</name>
        <dbReference type="ChEBI" id="CHEBI:23378"/>
    </cofactor>
</comment>
<dbReference type="PROSITE" id="PS51257">
    <property type="entry name" value="PROKAR_LIPOPROTEIN"/>
    <property type="match status" value="1"/>
</dbReference>
<keyword evidence="9" id="KW-0732">Signal</keyword>
<dbReference type="Gene3D" id="2.60.40.420">
    <property type="entry name" value="Cupredoxins - blue copper proteins"/>
    <property type="match status" value="1"/>
</dbReference>
<dbReference type="Pfam" id="PF00127">
    <property type="entry name" value="Copper-bind"/>
    <property type="match status" value="1"/>
</dbReference>
<evidence type="ECO:0000259" key="10">
    <source>
        <dbReference type="Pfam" id="PF00127"/>
    </source>
</evidence>
<evidence type="ECO:0000313" key="11">
    <source>
        <dbReference type="EMBL" id="MFC5531937.1"/>
    </source>
</evidence>
<feature type="chain" id="PRO_5046596195" evidence="9">
    <location>
        <begin position="27"/>
        <end position="214"/>
    </location>
</feature>
<evidence type="ECO:0000256" key="9">
    <source>
        <dbReference type="SAM" id="SignalP"/>
    </source>
</evidence>
<dbReference type="InterPro" id="IPR008972">
    <property type="entry name" value="Cupredoxin"/>
</dbReference>
<keyword evidence="5" id="KW-0574">Periplasm</keyword>
<evidence type="ECO:0000256" key="6">
    <source>
        <dbReference type="ARBA" id="ARBA00022982"/>
    </source>
</evidence>
<evidence type="ECO:0000256" key="2">
    <source>
        <dbReference type="ARBA" id="ARBA00004418"/>
    </source>
</evidence>
<comment type="subcellular location">
    <subcellularLocation>
        <location evidence="2">Periplasm</location>
    </subcellularLocation>
</comment>
<proteinExistence type="predicted"/>
<sequence>MTRTTSGRWIAMMTIALILFAMTACGNKNTNDTSASPIATHSASPAGDDASASPTSSASESPSPSASESPSPSASESPSPSASATASHEVEHEHGDDDSPSASASASATPSESPSPSPSASNDSGDDDASKEVVVEIKGYAFSTADLKIKKGTTVTFINRDKVKHSATADDGSFDTGLIAQDESAQVKFDTVGTFTYFCKPHNYMTATITVTKD</sequence>
<keyword evidence="6" id="KW-0249">Electron transport</keyword>
<dbReference type="InterPro" id="IPR002386">
    <property type="entry name" value="Amicyanin/Pseudoazurin"/>
</dbReference>
<dbReference type="SUPFAM" id="SSF49503">
    <property type="entry name" value="Cupredoxins"/>
    <property type="match status" value="1"/>
</dbReference>
<name>A0ABW0R6K7_9BACL</name>
<dbReference type="Proteomes" id="UP001596108">
    <property type="component" value="Unassembled WGS sequence"/>
</dbReference>
<dbReference type="EMBL" id="JBHSNC010000056">
    <property type="protein sequence ID" value="MFC5531937.1"/>
    <property type="molecule type" value="Genomic_DNA"/>
</dbReference>
<dbReference type="PANTHER" id="PTHR36507">
    <property type="entry name" value="BLL1555 PROTEIN"/>
    <property type="match status" value="1"/>
</dbReference>
<feature type="signal peptide" evidence="9">
    <location>
        <begin position="1"/>
        <end position="26"/>
    </location>
</feature>
<dbReference type="PRINTS" id="PR00155">
    <property type="entry name" value="AMICYANIN"/>
</dbReference>
<feature type="region of interest" description="Disordered" evidence="8">
    <location>
        <begin position="36"/>
        <end position="130"/>
    </location>
</feature>
<evidence type="ECO:0000313" key="12">
    <source>
        <dbReference type="Proteomes" id="UP001596108"/>
    </source>
</evidence>
<evidence type="ECO:0000256" key="5">
    <source>
        <dbReference type="ARBA" id="ARBA00022764"/>
    </source>
</evidence>
<evidence type="ECO:0000256" key="7">
    <source>
        <dbReference type="ARBA" id="ARBA00023008"/>
    </source>
</evidence>
<accession>A0ABW0R6K7</accession>
<feature type="compositionally biased region" description="Basic and acidic residues" evidence="8">
    <location>
        <begin position="88"/>
        <end position="97"/>
    </location>
</feature>
<evidence type="ECO:0000256" key="8">
    <source>
        <dbReference type="SAM" id="MobiDB-lite"/>
    </source>
</evidence>
<feature type="domain" description="Blue (type 1) copper" evidence="10">
    <location>
        <begin position="133"/>
        <end position="211"/>
    </location>
</feature>
<evidence type="ECO:0000256" key="4">
    <source>
        <dbReference type="ARBA" id="ARBA00022723"/>
    </source>
</evidence>
<feature type="compositionally biased region" description="Low complexity" evidence="8">
    <location>
        <begin position="42"/>
        <end position="87"/>
    </location>
</feature>
<gene>
    <name evidence="11" type="ORF">ACFPQ4_21185</name>
</gene>
<keyword evidence="7" id="KW-0186">Copper</keyword>
<keyword evidence="12" id="KW-1185">Reference proteome</keyword>
<dbReference type="PANTHER" id="PTHR36507:SF1">
    <property type="entry name" value="BLL1555 PROTEIN"/>
    <property type="match status" value="1"/>
</dbReference>
<organism evidence="11 12">
    <name type="scientific">Cohnella yongneupensis</name>
    <dbReference type="NCBI Taxonomy" id="425006"/>
    <lineage>
        <taxon>Bacteria</taxon>
        <taxon>Bacillati</taxon>
        <taxon>Bacillota</taxon>
        <taxon>Bacilli</taxon>
        <taxon>Bacillales</taxon>
        <taxon>Paenibacillaceae</taxon>
        <taxon>Cohnella</taxon>
    </lineage>
</organism>
<feature type="compositionally biased region" description="Low complexity" evidence="8">
    <location>
        <begin position="100"/>
        <end position="123"/>
    </location>
</feature>
<keyword evidence="3" id="KW-0813">Transport</keyword>
<comment type="caution">
    <text evidence="11">The sequence shown here is derived from an EMBL/GenBank/DDBJ whole genome shotgun (WGS) entry which is preliminary data.</text>
</comment>